<keyword evidence="5 7" id="KW-0378">Hydrolase</keyword>
<dbReference type="InterPro" id="IPR020539">
    <property type="entry name" value="RNase_P_CS"/>
</dbReference>
<protein>
    <recommendedName>
        <fullName evidence="7 8">Ribonuclease P protein component</fullName>
        <shortName evidence="7">RNase P protein</shortName>
        <shortName evidence="7">RNaseP protein</shortName>
        <ecNumber evidence="7 8">3.1.26.5</ecNumber>
    </recommendedName>
    <alternativeName>
        <fullName evidence="7">Protein C5</fullName>
    </alternativeName>
</protein>
<dbReference type="InterPro" id="IPR000100">
    <property type="entry name" value="RNase_P"/>
</dbReference>
<dbReference type="PANTHER" id="PTHR33992">
    <property type="entry name" value="RIBONUCLEASE P PROTEIN COMPONENT"/>
    <property type="match status" value="1"/>
</dbReference>
<keyword evidence="2 7" id="KW-0819">tRNA processing</keyword>
<comment type="subunit">
    <text evidence="7">Consists of a catalytic RNA component (M1 or rnpB) and a protein subunit.</text>
</comment>
<dbReference type="Pfam" id="PF00825">
    <property type="entry name" value="Ribonuclease_P"/>
    <property type="match status" value="1"/>
</dbReference>
<sequence>MLPTAARLTRNQDFRLVVRRGRRAGRPRLVVHVLRPDQTRARVGGEAKPEAQANTAPTRDSSASTRVGFVVSKAVGVAVVRHRVARRLRHLMRDRLPDLPAGTLVVVRALPPAADASSRELGTDIDAALKKLRVRHPDGPDSS</sequence>
<dbReference type="InterPro" id="IPR014721">
    <property type="entry name" value="Ribsml_uS5_D2-typ_fold_subgr"/>
</dbReference>
<evidence type="ECO:0000256" key="5">
    <source>
        <dbReference type="ARBA" id="ARBA00022801"/>
    </source>
</evidence>
<dbReference type="EC" id="3.1.26.5" evidence="7 8"/>
<dbReference type="NCBIfam" id="TIGR00188">
    <property type="entry name" value="rnpA"/>
    <property type="match status" value="1"/>
</dbReference>
<evidence type="ECO:0000256" key="8">
    <source>
        <dbReference type="NCBIfam" id="TIGR00188"/>
    </source>
</evidence>
<proteinExistence type="inferred from homology"/>
<evidence type="ECO:0000256" key="1">
    <source>
        <dbReference type="ARBA" id="ARBA00002663"/>
    </source>
</evidence>
<dbReference type="InterPro" id="IPR020568">
    <property type="entry name" value="Ribosomal_Su5_D2-typ_SF"/>
</dbReference>
<dbReference type="GO" id="GO:0001682">
    <property type="term" value="P:tRNA 5'-leader removal"/>
    <property type="evidence" value="ECO:0007669"/>
    <property type="project" value="UniProtKB-UniRule"/>
</dbReference>
<feature type="compositionally biased region" description="Basic and acidic residues" evidence="9">
    <location>
        <begin position="40"/>
        <end position="49"/>
    </location>
</feature>
<dbReference type="OrthoDB" id="196964at2"/>
<keyword evidence="4 7" id="KW-0255">Endonuclease</keyword>
<dbReference type="AlphaFoldDB" id="A0A4R4UA67"/>
<dbReference type="HAMAP" id="MF_00227">
    <property type="entry name" value="RNase_P"/>
    <property type="match status" value="1"/>
</dbReference>
<dbReference type="Gene3D" id="3.30.230.10">
    <property type="match status" value="1"/>
</dbReference>
<dbReference type="GO" id="GO:0030677">
    <property type="term" value="C:ribonuclease P complex"/>
    <property type="evidence" value="ECO:0007669"/>
    <property type="project" value="TreeGrafter"/>
</dbReference>
<comment type="catalytic activity">
    <reaction evidence="7">
        <text>Endonucleolytic cleavage of RNA, removing 5'-extranucleotides from tRNA precursor.</text>
        <dbReference type="EC" id="3.1.26.5"/>
    </reaction>
</comment>
<gene>
    <name evidence="7 10" type="primary">rnpA</name>
    <name evidence="10" type="ORF">E1161_23920</name>
</gene>
<dbReference type="Proteomes" id="UP000294744">
    <property type="component" value="Unassembled WGS sequence"/>
</dbReference>
<feature type="compositionally biased region" description="Polar residues" evidence="9">
    <location>
        <begin position="52"/>
        <end position="64"/>
    </location>
</feature>
<dbReference type="GO" id="GO:0004526">
    <property type="term" value="F:ribonuclease P activity"/>
    <property type="evidence" value="ECO:0007669"/>
    <property type="project" value="UniProtKB-UniRule"/>
</dbReference>
<evidence type="ECO:0000256" key="3">
    <source>
        <dbReference type="ARBA" id="ARBA00022722"/>
    </source>
</evidence>
<evidence type="ECO:0000256" key="6">
    <source>
        <dbReference type="ARBA" id="ARBA00022884"/>
    </source>
</evidence>
<feature type="region of interest" description="Disordered" evidence="9">
    <location>
        <begin position="40"/>
        <end position="64"/>
    </location>
</feature>
<keyword evidence="11" id="KW-1185">Reference proteome</keyword>
<dbReference type="GO" id="GO:0042781">
    <property type="term" value="F:3'-tRNA processing endoribonuclease activity"/>
    <property type="evidence" value="ECO:0007669"/>
    <property type="project" value="TreeGrafter"/>
</dbReference>
<evidence type="ECO:0000256" key="7">
    <source>
        <dbReference type="HAMAP-Rule" id="MF_00227"/>
    </source>
</evidence>
<accession>A0A4R4UA67</accession>
<reference evidence="10 11" key="1">
    <citation type="submission" date="2019-03" db="EMBL/GenBank/DDBJ databases">
        <title>Draft genome sequences of novel Actinobacteria.</title>
        <authorList>
            <person name="Sahin N."/>
            <person name="Ay H."/>
            <person name="Saygin H."/>
        </authorList>
    </citation>
    <scope>NUCLEOTIDE SEQUENCE [LARGE SCALE GENOMIC DNA]</scope>
    <source>
        <strain evidence="10 11">16K404</strain>
    </source>
</reference>
<comment type="caution">
    <text evidence="10">The sequence shown here is derived from an EMBL/GenBank/DDBJ whole genome shotgun (WGS) entry which is preliminary data.</text>
</comment>
<organism evidence="10 11">
    <name type="scientific">Saccharopolyspora aridisoli</name>
    <dbReference type="NCBI Taxonomy" id="2530385"/>
    <lineage>
        <taxon>Bacteria</taxon>
        <taxon>Bacillati</taxon>
        <taxon>Actinomycetota</taxon>
        <taxon>Actinomycetes</taxon>
        <taxon>Pseudonocardiales</taxon>
        <taxon>Pseudonocardiaceae</taxon>
        <taxon>Saccharopolyspora</taxon>
    </lineage>
</organism>
<keyword evidence="3 7" id="KW-0540">Nuclease</keyword>
<dbReference type="SUPFAM" id="SSF54211">
    <property type="entry name" value="Ribosomal protein S5 domain 2-like"/>
    <property type="match status" value="1"/>
</dbReference>
<dbReference type="PANTHER" id="PTHR33992:SF1">
    <property type="entry name" value="RIBONUCLEASE P PROTEIN COMPONENT"/>
    <property type="match status" value="1"/>
</dbReference>
<evidence type="ECO:0000256" key="4">
    <source>
        <dbReference type="ARBA" id="ARBA00022759"/>
    </source>
</evidence>
<dbReference type="RefSeq" id="WP_132626977.1">
    <property type="nucleotide sequence ID" value="NZ_SMKV01000043.1"/>
</dbReference>
<comment type="function">
    <text evidence="1 7">RNaseP catalyzes the removal of the 5'-leader sequence from pre-tRNA to produce the mature 5'-terminus. It can also cleave other RNA substrates such as 4.5S RNA. The protein component plays an auxiliary but essential role in vivo by binding to the 5'-leader sequence and broadening the substrate specificity of the ribozyme.</text>
</comment>
<dbReference type="GO" id="GO:0000049">
    <property type="term" value="F:tRNA binding"/>
    <property type="evidence" value="ECO:0007669"/>
    <property type="project" value="UniProtKB-UniRule"/>
</dbReference>
<evidence type="ECO:0000313" key="10">
    <source>
        <dbReference type="EMBL" id="TDC88408.1"/>
    </source>
</evidence>
<dbReference type="PROSITE" id="PS00648">
    <property type="entry name" value="RIBONUCLEASE_P"/>
    <property type="match status" value="1"/>
</dbReference>
<dbReference type="EMBL" id="SMKV01000043">
    <property type="protein sequence ID" value="TDC88408.1"/>
    <property type="molecule type" value="Genomic_DNA"/>
</dbReference>
<evidence type="ECO:0000313" key="11">
    <source>
        <dbReference type="Proteomes" id="UP000294744"/>
    </source>
</evidence>
<name>A0A4R4UA67_9PSEU</name>
<evidence type="ECO:0000256" key="2">
    <source>
        <dbReference type="ARBA" id="ARBA00022694"/>
    </source>
</evidence>
<keyword evidence="6 7" id="KW-0694">RNA-binding</keyword>
<comment type="similarity">
    <text evidence="7">Belongs to the RnpA family.</text>
</comment>
<evidence type="ECO:0000256" key="9">
    <source>
        <dbReference type="SAM" id="MobiDB-lite"/>
    </source>
</evidence>